<keyword evidence="6" id="KW-1185">Reference proteome</keyword>
<keyword evidence="3 4" id="KW-0663">Pyridoxal phosphate</keyword>
<keyword evidence="2 4" id="KW-0808">Transferase</keyword>
<dbReference type="PhylomeDB" id="A0A0H3C5V6"/>
<dbReference type="NCBIfam" id="NF002325">
    <property type="entry name" value="PRK01278.1"/>
    <property type="match status" value="1"/>
</dbReference>
<dbReference type="GO" id="GO:0042802">
    <property type="term" value="F:identical protein binding"/>
    <property type="evidence" value="ECO:0007669"/>
    <property type="project" value="TreeGrafter"/>
</dbReference>
<comment type="miscellaneous">
    <text evidence="4">May also have succinyldiaminopimelate aminotransferase activity, thus carrying out the corresponding step in lysine biosynthesis.</text>
</comment>
<dbReference type="GO" id="GO:0006526">
    <property type="term" value="P:L-arginine biosynthetic process"/>
    <property type="evidence" value="ECO:0007669"/>
    <property type="project" value="UniProtKB-UniRule"/>
</dbReference>
<dbReference type="PATRIC" id="fig|565050.3.peg.613"/>
<comment type="subcellular location">
    <subcellularLocation>
        <location evidence="4">Cytoplasm</location>
    </subcellularLocation>
</comment>
<keyword evidence="4" id="KW-0963">Cytoplasm</keyword>
<dbReference type="InterPro" id="IPR050103">
    <property type="entry name" value="Class-III_PLP-dep_AT"/>
</dbReference>
<dbReference type="PIRSF" id="PIRSF000521">
    <property type="entry name" value="Transaminase_4ab_Lys_Orn"/>
    <property type="match status" value="1"/>
</dbReference>
<dbReference type="KEGG" id="ccs:CCNA_00620"/>
<keyword evidence="4" id="KW-0055">Arginine biosynthesis</keyword>
<dbReference type="Pfam" id="PF00202">
    <property type="entry name" value="Aminotran_3"/>
    <property type="match status" value="1"/>
</dbReference>
<dbReference type="HOGENOM" id="CLU_016922_10_1_5"/>
<evidence type="ECO:0000313" key="5">
    <source>
        <dbReference type="EMBL" id="ACL94085.1"/>
    </source>
</evidence>
<comment type="subunit">
    <text evidence="4">Homodimer.</text>
</comment>
<dbReference type="Gene3D" id="3.90.1150.10">
    <property type="entry name" value="Aspartate Aminotransferase, domain 1"/>
    <property type="match status" value="1"/>
</dbReference>
<evidence type="ECO:0000256" key="3">
    <source>
        <dbReference type="ARBA" id="ARBA00022898"/>
    </source>
</evidence>
<dbReference type="GO" id="GO:0005737">
    <property type="term" value="C:cytoplasm"/>
    <property type="evidence" value="ECO:0007669"/>
    <property type="project" value="UniProtKB-SubCell"/>
</dbReference>
<dbReference type="AlphaFoldDB" id="A0A0H3C5V6"/>
<comment type="cofactor">
    <cofactor evidence="4">
        <name>pyridoxal 5'-phosphate</name>
        <dbReference type="ChEBI" id="CHEBI:597326"/>
    </cofactor>
    <text evidence="4">Binds 1 pyridoxal phosphate per subunit.</text>
</comment>
<feature type="modified residue" description="N6-(pyridoxal phosphate)lysine" evidence="4">
    <location>
        <position position="242"/>
    </location>
</feature>
<dbReference type="InterPro" id="IPR004636">
    <property type="entry name" value="AcOrn/SuccOrn_fam"/>
</dbReference>
<dbReference type="Proteomes" id="UP000001364">
    <property type="component" value="Chromosome"/>
</dbReference>
<dbReference type="HAMAP" id="MF_01107">
    <property type="entry name" value="ArgD_aminotrans_3"/>
    <property type="match status" value="1"/>
</dbReference>
<dbReference type="PANTHER" id="PTHR11986">
    <property type="entry name" value="AMINOTRANSFERASE CLASS III"/>
    <property type="match status" value="1"/>
</dbReference>
<feature type="binding site" evidence="4">
    <location>
        <position position="271"/>
    </location>
    <ligand>
        <name>pyridoxal 5'-phosphate</name>
        <dbReference type="ChEBI" id="CHEBI:597326"/>
    </ligand>
</feature>
<dbReference type="RefSeq" id="WP_010918471.1">
    <property type="nucleotide sequence ID" value="NC_011916.1"/>
</dbReference>
<dbReference type="RefSeq" id="YP_002515993.1">
    <property type="nucleotide sequence ID" value="NC_011916.1"/>
</dbReference>
<dbReference type="GO" id="GO:0030170">
    <property type="term" value="F:pyridoxal phosphate binding"/>
    <property type="evidence" value="ECO:0007669"/>
    <property type="project" value="InterPro"/>
</dbReference>
<evidence type="ECO:0000313" key="6">
    <source>
        <dbReference type="Proteomes" id="UP000001364"/>
    </source>
</evidence>
<dbReference type="InterPro" id="IPR015422">
    <property type="entry name" value="PyrdxlP-dep_Trfase_small"/>
</dbReference>
<feature type="binding site" evidence="4">
    <location>
        <position position="128"/>
    </location>
    <ligand>
        <name>pyridoxal 5'-phosphate</name>
        <dbReference type="ChEBI" id="CHEBI:597326"/>
    </ligand>
</feature>
<evidence type="ECO:0000256" key="2">
    <source>
        <dbReference type="ARBA" id="ARBA00022679"/>
    </source>
</evidence>
<feature type="binding site" evidence="4">
    <location>
        <begin position="95"/>
        <end position="96"/>
    </location>
    <ligand>
        <name>pyridoxal 5'-phosphate</name>
        <dbReference type="ChEBI" id="CHEBI:597326"/>
    </ligand>
</feature>
<comment type="similarity">
    <text evidence="4">Belongs to the class-III pyridoxal-phosphate-dependent aminotransferase family. ArgD subfamily.</text>
</comment>
<reference evidence="5 6" key="1">
    <citation type="journal article" date="2010" name="J. Bacteriol.">
        <title>The genetic basis of laboratory adaptation in Caulobacter crescentus.</title>
        <authorList>
            <person name="Marks M.E."/>
            <person name="Castro-Rojas C.M."/>
            <person name="Teiling C."/>
            <person name="Du L."/>
            <person name="Kapatral V."/>
            <person name="Walunas T.L."/>
            <person name="Crosson S."/>
        </authorList>
    </citation>
    <scope>NUCLEOTIDE SEQUENCE [LARGE SCALE GENOMIC DNA]</scope>
    <source>
        <strain evidence="6">NA1000 / CB15N</strain>
    </source>
</reference>
<dbReference type="CDD" id="cd00610">
    <property type="entry name" value="OAT_like"/>
    <property type="match status" value="1"/>
</dbReference>
<dbReference type="InterPro" id="IPR005814">
    <property type="entry name" value="Aminotrans_3"/>
</dbReference>
<feature type="binding site" evidence="4">
    <location>
        <position position="131"/>
    </location>
    <ligand>
        <name>N(2)-acetyl-L-ornithine</name>
        <dbReference type="ChEBI" id="CHEBI:57805"/>
    </ligand>
</feature>
<feature type="binding site" evidence="4">
    <location>
        <position position="270"/>
    </location>
    <ligand>
        <name>N(2)-acetyl-L-ornithine</name>
        <dbReference type="ChEBI" id="CHEBI:57805"/>
    </ligand>
</feature>
<dbReference type="GO" id="GO:0003992">
    <property type="term" value="F:N2-acetyl-L-ornithine:2-oxoglutarate 5-aminotransferase activity"/>
    <property type="evidence" value="ECO:0007669"/>
    <property type="project" value="UniProtKB-UniRule"/>
</dbReference>
<dbReference type="SUPFAM" id="SSF53383">
    <property type="entry name" value="PLP-dependent transferases"/>
    <property type="match status" value="1"/>
</dbReference>
<dbReference type="SMR" id="A0A0H3C5V6"/>
<gene>
    <name evidence="4" type="primary">argD</name>
    <name evidence="5" type="ordered locus">CCNA_00620</name>
</gene>
<name>A0A0H3C5V6_CAUVN</name>
<dbReference type="PANTHER" id="PTHR11986:SF113">
    <property type="entry name" value="SUCCINYLORNITHINE TRANSAMINASE"/>
    <property type="match status" value="1"/>
</dbReference>
<protein>
    <recommendedName>
        <fullName evidence="4">Acetylornithine aminotransferase</fullName>
        <shortName evidence="4">ACOAT</shortName>
        <ecNumber evidence="4">2.6.1.11</ecNumber>
    </recommendedName>
</protein>
<comment type="catalytic activity">
    <reaction evidence="4">
        <text>N(2)-acetyl-L-ornithine + 2-oxoglutarate = N-acetyl-L-glutamate 5-semialdehyde + L-glutamate</text>
        <dbReference type="Rhea" id="RHEA:18049"/>
        <dbReference type="ChEBI" id="CHEBI:16810"/>
        <dbReference type="ChEBI" id="CHEBI:29123"/>
        <dbReference type="ChEBI" id="CHEBI:29985"/>
        <dbReference type="ChEBI" id="CHEBI:57805"/>
        <dbReference type="EC" id="2.6.1.11"/>
    </reaction>
</comment>
<keyword evidence="4" id="KW-0028">Amino-acid biosynthesis</keyword>
<dbReference type="EMBL" id="CP001340">
    <property type="protein sequence ID" value="ACL94085.1"/>
    <property type="molecule type" value="Genomic_DNA"/>
</dbReference>
<comment type="pathway">
    <text evidence="4">Amino-acid biosynthesis; L-arginine biosynthesis; N(2)-acetyl-L-ornithine from L-glutamate: step 4/4.</text>
</comment>
<organism evidence="5 6">
    <name type="scientific">Caulobacter vibrioides (strain NA1000 / CB15N)</name>
    <name type="common">Caulobacter crescentus</name>
    <dbReference type="NCBI Taxonomy" id="565050"/>
    <lineage>
        <taxon>Bacteria</taxon>
        <taxon>Pseudomonadati</taxon>
        <taxon>Pseudomonadota</taxon>
        <taxon>Alphaproteobacteria</taxon>
        <taxon>Caulobacterales</taxon>
        <taxon>Caulobacteraceae</taxon>
        <taxon>Caulobacter</taxon>
    </lineage>
</organism>
<dbReference type="InterPro" id="IPR015424">
    <property type="entry name" value="PyrdxlP-dep_Trfase"/>
</dbReference>
<sequence>MSALMNTYARANIDIVRGEGCWLYDQDGRDYLDLAAGVAVNTLGHGDPRLVQALKTQADILWHASNLYRLPAQEALATKLTDATFADRVFFANSGAEAVEAAIKTARRWQGAKGRPERYRVLTFGNAFHGRTLATISATDQMKVREGFTPLYDAFDTTPFNDIEGAARAITPQTAAILVEPIQGEGGLTPATPGFLAGLRALCDQHDLLLILDEVQTGIGRTGHLFAHELYGVRPDIIAVAKGLGGGFPIGACLATEDAASGMTPGSHGSTYGGNPLACAVASAVLDAVLAPGFLETVRERAALVDALLERLLRRHSDLFVRAQGHGLMRGLQVRASARDVVAHLRDFGVMTVAAGADVVRLLPPLTISELEIAEAEARLLRAAEAWLPIAA</sequence>
<dbReference type="EC" id="2.6.1.11" evidence="4"/>
<proteinExistence type="inferred from homology"/>
<feature type="binding site" evidence="4">
    <location>
        <begin position="213"/>
        <end position="216"/>
    </location>
    <ligand>
        <name>pyridoxal 5'-phosphate</name>
        <dbReference type="ChEBI" id="CHEBI:597326"/>
    </ligand>
</feature>
<dbReference type="UniPathway" id="UPA00068">
    <property type="reaction ID" value="UER00109"/>
</dbReference>
<accession>A0A0H3C5V6</accession>
<dbReference type="InterPro" id="IPR015421">
    <property type="entry name" value="PyrdxlP-dep_Trfase_major"/>
</dbReference>
<dbReference type="GeneID" id="7330019"/>
<dbReference type="FunFam" id="3.40.640.10:FF:000004">
    <property type="entry name" value="Acetylornithine aminotransferase"/>
    <property type="match status" value="1"/>
</dbReference>
<dbReference type="Gene3D" id="3.40.640.10">
    <property type="entry name" value="Type I PLP-dependent aspartate aminotransferase-like (Major domain)"/>
    <property type="match status" value="1"/>
</dbReference>
<evidence type="ECO:0000256" key="4">
    <source>
        <dbReference type="HAMAP-Rule" id="MF_01107"/>
    </source>
</evidence>
<dbReference type="OrthoDB" id="9801834at2"/>
<dbReference type="NCBIfam" id="TIGR00707">
    <property type="entry name" value="argD"/>
    <property type="match status" value="1"/>
</dbReference>
<dbReference type="InterPro" id="IPR049704">
    <property type="entry name" value="Aminotrans_3_PPA_site"/>
</dbReference>
<keyword evidence="1 4" id="KW-0032">Aminotransferase</keyword>
<evidence type="ECO:0000256" key="1">
    <source>
        <dbReference type="ARBA" id="ARBA00022576"/>
    </source>
</evidence>
<dbReference type="PROSITE" id="PS00600">
    <property type="entry name" value="AA_TRANSFER_CLASS_3"/>
    <property type="match status" value="1"/>
</dbReference>